<reference evidence="5 6" key="1">
    <citation type="submission" date="2016-07" db="EMBL/GenBank/DDBJ databases">
        <title>Pervasive Adenine N6-methylation of Active Genes in Fungi.</title>
        <authorList>
            <consortium name="DOE Joint Genome Institute"/>
            <person name="Mondo S.J."/>
            <person name="Dannebaum R.O."/>
            <person name="Kuo R.C."/>
            <person name="Labutti K."/>
            <person name="Haridas S."/>
            <person name="Kuo A."/>
            <person name="Salamov A."/>
            <person name="Ahrendt S.R."/>
            <person name="Lipzen A."/>
            <person name="Sullivan W."/>
            <person name="Andreopoulos W.B."/>
            <person name="Clum A."/>
            <person name="Lindquist E."/>
            <person name="Daum C."/>
            <person name="Ramamoorthy G.K."/>
            <person name="Gryganskyi A."/>
            <person name="Culley D."/>
            <person name="Magnuson J.K."/>
            <person name="James T.Y."/>
            <person name="O'Malley M.A."/>
            <person name="Stajich J.E."/>
            <person name="Spatafora J.W."/>
            <person name="Visel A."/>
            <person name="Grigoriev I.V."/>
        </authorList>
    </citation>
    <scope>NUCLEOTIDE SEQUENCE [LARGE SCALE GENOMIC DNA]</scope>
    <source>
        <strain evidence="5 6">JEL800</strain>
    </source>
</reference>
<comment type="similarity">
    <text evidence="1">Belongs to the RAD52 family.</text>
</comment>
<evidence type="ECO:0000313" key="5">
    <source>
        <dbReference type="EMBL" id="ORY48045.1"/>
    </source>
</evidence>
<dbReference type="SUPFAM" id="SSF54768">
    <property type="entry name" value="dsRNA-binding domain-like"/>
    <property type="match status" value="1"/>
</dbReference>
<dbReference type="AlphaFoldDB" id="A0A1Y2CNZ3"/>
<dbReference type="Pfam" id="PF04098">
    <property type="entry name" value="Rad52_Rad22"/>
    <property type="match status" value="1"/>
</dbReference>
<dbReference type="GO" id="GO:0000724">
    <property type="term" value="P:double-strand break repair via homologous recombination"/>
    <property type="evidence" value="ECO:0007669"/>
    <property type="project" value="UniProtKB-ARBA"/>
</dbReference>
<evidence type="ECO:0000313" key="6">
    <source>
        <dbReference type="Proteomes" id="UP000193642"/>
    </source>
</evidence>
<dbReference type="OrthoDB" id="206565at2759"/>
<dbReference type="FunFam" id="3.30.390.80:FF:000001">
    <property type="entry name" value="DNA repair protein RAD52 homolog"/>
    <property type="match status" value="1"/>
</dbReference>
<comment type="caution">
    <text evidence="5">The sequence shown here is derived from an EMBL/GenBank/DDBJ whole genome shotgun (WGS) entry which is preliminary data.</text>
</comment>
<evidence type="ECO:0000256" key="4">
    <source>
        <dbReference type="ARBA" id="ARBA00023204"/>
    </source>
</evidence>
<organism evidence="5 6">
    <name type="scientific">Rhizoclosmatium globosum</name>
    <dbReference type="NCBI Taxonomy" id="329046"/>
    <lineage>
        <taxon>Eukaryota</taxon>
        <taxon>Fungi</taxon>
        <taxon>Fungi incertae sedis</taxon>
        <taxon>Chytridiomycota</taxon>
        <taxon>Chytridiomycota incertae sedis</taxon>
        <taxon>Chytridiomycetes</taxon>
        <taxon>Chytridiales</taxon>
        <taxon>Chytriomycetaceae</taxon>
        <taxon>Rhizoclosmatium</taxon>
    </lineage>
</organism>
<proteinExistence type="inferred from homology"/>
<evidence type="ECO:0000256" key="2">
    <source>
        <dbReference type="ARBA" id="ARBA00022763"/>
    </source>
</evidence>
<evidence type="ECO:0000256" key="1">
    <source>
        <dbReference type="ARBA" id="ARBA00006638"/>
    </source>
</evidence>
<dbReference type="Gene3D" id="3.30.390.80">
    <property type="entry name" value="DNA repair protein Rad52/59/22"/>
    <property type="match status" value="1"/>
</dbReference>
<accession>A0A1Y2CNZ3</accession>
<sequence>MSNLFGQRPFSAEERAHISSTLRKAVGPEYLSQRAGPGGSKLVYISGSRVISLANEIFGFDGWSHSIVSTEIDFVDTSRDGTSVSLGISTVVRVTLRDGTSHEDVGYGSIENARSKGAAFDKAKKESVTDAIKRALRSFGNVMGNCTYNNELAQRIFKMQKLPV</sequence>
<dbReference type="EMBL" id="MCGO01000012">
    <property type="protein sequence ID" value="ORY48045.1"/>
    <property type="molecule type" value="Genomic_DNA"/>
</dbReference>
<dbReference type="GO" id="GO:0005634">
    <property type="term" value="C:nucleus"/>
    <property type="evidence" value="ECO:0007669"/>
    <property type="project" value="TreeGrafter"/>
</dbReference>
<gene>
    <name evidence="5" type="ORF">BCR33DRAFT_753290</name>
</gene>
<dbReference type="InterPro" id="IPR041247">
    <property type="entry name" value="Rad52_fam"/>
</dbReference>
<keyword evidence="6" id="KW-1185">Reference proteome</keyword>
<dbReference type="InterPro" id="IPR007232">
    <property type="entry name" value="Rad52_Rad59_Rad22"/>
</dbReference>
<dbReference type="GO" id="GO:0003697">
    <property type="term" value="F:single-stranded DNA binding"/>
    <property type="evidence" value="ECO:0007669"/>
    <property type="project" value="UniProtKB-ARBA"/>
</dbReference>
<dbReference type="GO" id="GO:0045002">
    <property type="term" value="P:double-strand break repair via single-strand annealing"/>
    <property type="evidence" value="ECO:0007669"/>
    <property type="project" value="TreeGrafter"/>
</dbReference>
<dbReference type="STRING" id="329046.A0A1Y2CNZ3"/>
<dbReference type="Proteomes" id="UP000193642">
    <property type="component" value="Unassembled WGS sequence"/>
</dbReference>
<dbReference type="PANTHER" id="PTHR12132">
    <property type="entry name" value="DNA REPAIR AND RECOMBINATION PROTEIN RAD52, RAD59"/>
    <property type="match status" value="1"/>
</dbReference>
<keyword evidence="4" id="KW-0234">DNA repair</keyword>
<dbReference type="PANTHER" id="PTHR12132:SF1">
    <property type="entry name" value="DNA REPAIR PROTEIN RAD52 HOMOLOG"/>
    <property type="match status" value="1"/>
</dbReference>
<dbReference type="GO" id="GO:0006312">
    <property type="term" value="P:mitotic recombination"/>
    <property type="evidence" value="ECO:0007669"/>
    <property type="project" value="TreeGrafter"/>
</dbReference>
<dbReference type="InterPro" id="IPR042525">
    <property type="entry name" value="Rad52_Rad59_Rad22_sf"/>
</dbReference>
<evidence type="ECO:0000256" key="3">
    <source>
        <dbReference type="ARBA" id="ARBA00023172"/>
    </source>
</evidence>
<keyword evidence="3" id="KW-0233">DNA recombination</keyword>
<protein>
    <submittedName>
        <fullName evidence="5">Recombination protein Rad52</fullName>
    </submittedName>
</protein>
<name>A0A1Y2CNZ3_9FUNG</name>
<keyword evidence="2" id="KW-0227">DNA damage</keyword>